<comment type="caution">
    <text evidence="2">The sequence shown here is derived from an EMBL/GenBank/DDBJ whole genome shotgun (WGS) entry which is preliminary data.</text>
</comment>
<proteinExistence type="predicted"/>
<dbReference type="PANTHER" id="PTHR35309">
    <property type="match status" value="1"/>
</dbReference>
<dbReference type="PANTHER" id="PTHR35309:SF4">
    <property type="entry name" value="TOCOPHEROL CYCLASE"/>
    <property type="match status" value="1"/>
</dbReference>
<evidence type="ECO:0000313" key="4">
    <source>
        <dbReference type="Proteomes" id="UP000702954"/>
    </source>
</evidence>
<dbReference type="AlphaFoldDB" id="A0A4R3JV57"/>
<reference evidence="2 3" key="2">
    <citation type="submission" date="2019-03" db="EMBL/GenBank/DDBJ databases">
        <title>Genomic Encyclopedia of Type Strains, Phase IV (KMG-IV): sequencing the most valuable type-strain genomes for metagenomic binning, comparative biology and taxonomic classification.</title>
        <authorList>
            <person name="Goeker M."/>
        </authorList>
    </citation>
    <scope>NUCLEOTIDE SEQUENCE [LARGE SCALE GENOMIC DNA]</scope>
    <source>
        <strain evidence="2 3">DSM 103426</strain>
    </source>
</reference>
<sequence length="299" mass="34663">MSRKNYFYGERKKKCYFEGWYFKHESGSQTICFIPSFHINPRGEKSAMLQVIANDHVWKIHYAPEQFYAAKGRLYCRIGRNIFSETGISIDIRTRELKMKGKLVYGKFSQLSGDIMGPFRWIPFMQCRHEIISMRHNVAGTLKINREQLHFDKGIGYIEKDRGTSFPDQYVWTQCSRGAGGRLHLMAAAATIPVGPFSFEGTIAEIWYGRRHYRLATYCGARVKERTEKRIVIEQKHIKFEAQLQQNHPQKLLAPQLGAMGRGIYEHAACTVRYRLFVNGDLLFDEICTPAGFEADIRE</sequence>
<name>A0A4R3JV57_9FIRM</name>
<dbReference type="GO" id="GO:0009976">
    <property type="term" value="F:tocopherol cyclase activity"/>
    <property type="evidence" value="ECO:0007669"/>
    <property type="project" value="InterPro"/>
</dbReference>
<organism evidence="2 3">
    <name type="scientific">Faecalimonas umbilicata</name>
    <dbReference type="NCBI Taxonomy" id="1912855"/>
    <lineage>
        <taxon>Bacteria</taxon>
        <taxon>Bacillati</taxon>
        <taxon>Bacillota</taxon>
        <taxon>Clostridia</taxon>
        <taxon>Lachnospirales</taxon>
        <taxon>Lachnospiraceae</taxon>
        <taxon>Faecalimonas</taxon>
    </lineage>
</organism>
<reference evidence="1 4" key="1">
    <citation type="journal article" date="2018" name="Int. J. Syst. Evol. Microbiol.">
        <title>Draft Genome Sequence of Faecalimonas umbilicata JCM 30896T, an Acetate-Producing Bacterium Isolated from Human Feces.</title>
        <authorList>
            <person name="Sakamoto M."/>
            <person name="Ikeyama N."/>
            <person name="Yuki M."/>
            <person name="Ohkuma M."/>
        </authorList>
    </citation>
    <scope>NUCLEOTIDE SEQUENCE [LARGE SCALE GENOMIC DNA]</scope>
    <source>
        <strain evidence="1 4">EGH7</strain>
    </source>
</reference>
<dbReference type="EMBL" id="SLZV01000001">
    <property type="protein sequence ID" value="TCS70175.1"/>
    <property type="molecule type" value="Genomic_DNA"/>
</dbReference>
<dbReference type="EMBL" id="BHEO01000002">
    <property type="protein sequence ID" value="GBU04200.1"/>
    <property type="molecule type" value="Genomic_DNA"/>
</dbReference>
<keyword evidence="4" id="KW-1185">Reference proteome</keyword>
<evidence type="ECO:0000313" key="1">
    <source>
        <dbReference type="EMBL" id="GBU04200.1"/>
    </source>
</evidence>
<dbReference type="Proteomes" id="UP000702954">
    <property type="component" value="Unassembled WGS sequence"/>
</dbReference>
<dbReference type="Pfam" id="PF14249">
    <property type="entry name" value="Tocopherol_cycl"/>
    <property type="match status" value="1"/>
</dbReference>
<dbReference type="InterPro" id="IPR025893">
    <property type="entry name" value="Tocopherol_cyclase"/>
</dbReference>
<protein>
    <submittedName>
        <fullName evidence="2">Tocopherol cyclase-like protein</fullName>
    </submittedName>
</protein>
<evidence type="ECO:0000313" key="2">
    <source>
        <dbReference type="EMBL" id="TCS70175.1"/>
    </source>
</evidence>
<dbReference type="RefSeq" id="WP_116441200.1">
    <property type="nucleotide sequence ID" value="NZ_BHEO01000002.1"/>
</dbReference>
<evidence type="ECO:0000313" key="3">
    <source>
        <dbReference type="Proteomes" id="UP000294613"/>
    </source>
</evidence>
<gene>
    <name evidence="2" type="ORF">EDD74_10123</name>
    <name evidence="1" type="ORF">FAEUMB_07410</name>
</gene>
<accession>A0A4R3JV57</accession>
<dbReference type="Proteomes" id="UP000294613">
    <property type="component" value="Unassembled WGS sequence"/>
</dbReference>